<reference evidence="3" key="1">
    <citation type="journal article" date="2019" name="Int. J. Syst. Evol. Microbiol.">
        <title>The Global Catalogue of Microorganisms (GCM) 10K type strain sequencing project: providing services to taxonomists for standard genome sequencing and annotation.</title>
        <authorList>
            <consortium name="The Broad Institute Genomics Platform"/>
            <consortium name="The Broad Institute Genome Sequencing Center for Infectious Disease"/>
            <person name="Wu L."/>
            <person name="Ma J."/>
        </authorList>
    </citation>
    <scope>NUCLEOTIDE SEQUENCE [LARGE SCALE GENOMIC DNA]</scope>
    <source>
        <strain evidence="3">JCM 12165</strain>
    </source>
</reference>
<dbReference type="RefSeq" id="WP_343970979.1">
    <property type="nucleotide sequence ID" value="NZ_BAAAJG010000002.1"/>
</dbReference>
<dbReference type="SUPFAM" id="SSF56112">
    <property type="entry name" value="Protein kinase-like (PK-like)"/>
    <property type="match status" value="1"/>
</dbReference>
<evidence type="ECO:0000313" key="3">
    <source>
        <dbReference type="Proteomes" id="UP001597145"/>
    </source>
</evidence>
<evidence type="ECO:0000313" key="2">
    <source>
        <dbReference type="EMBL" id="MFD1530944.1"/>
    </source>
</evidence>
<gene>
    <name evidence="2" type="ORF">ACFSCY_15995</name>
</gene>
<dbReference type="Pfam" id="PF01636">
    <property type="entry name" value="APH"/>
    <property type="match status" value="1"/>
</dbReference>
<sequence>MDTRRHGSRLTFDEVPERVRTAIEDILGSAVVAARSQPLGFSPGLAARLVLADGRRAFAKAVGLERNVDSPGAHRREIGVLSALPPGLPVPALLGSYDDGDWVAIVTEDVDGMAPVEPWRPVELRRVVDAMAVLAADLTPSPIDAPPIADLDTEMFCGWRTLAADPASAAALGPWVVERLDELAAIESTSVGAAEGGSLVHCDLRADNVLLTPDRVVFVDWPHARIGAPWLDLLFLLPSAAATGTDPQPVWAGFPPAREADPDAVTAVLVGLTGFFLYGSLQPPPRNLQRLRAFQRAQGEAALRWLRARLG</sequence>
<dbReference type="Gene3D" id="3.90.1200.10">
    <property type="match status" value="1"/>
</dbReference>
<organism evidence="2 3">
    <name type="scientific">Pseudonocardia aurantiaca</name>
    <dbReference type="NCBI Taxonomy" id="75290"/>
    <lineage>
        <taxon>Bacteria</taxon>
        <taxon>Bacillati</taxon>
        <taxon>Actinomycetota</taxon>
        <taxon>Actinomycetes</taxon>
        <taxon>Pseudonocardiales</taxon>
        <taxon>Pseudonocardiaceae</taxon>
        <taxon>Pseudonocardia</taxon>
    </lineage>
</organism>
<proteinExistence type="predicted"/>
<keyword evidence="3" id="KW-1185">Reference proteome</keyword>
<accession>A0ABW4FKQ9</accession>
<feature type="domain" description="Aminoglycoside phosphotransferase" evidence="1">
    <location>
        <begin position="75"/>
        <end position="247"/>
    </location>
</feature>
<dbReference type="InterPro" id="IPR002575">
    <property type="entry name" value="Aminoglycoside_PTrfase"/>
</dbReference>
<protein>
    <submittedName>
        <fullName evidence="2">Phosphotransferase</fullName>
    </submittedName>
</protein>
<comment type="caution">
    <text evidence="2">The sequence shown here is derived from an EMBL/GenBank/DDBJ whole genome shotgun (WGS) entry which is preliminary data.</text>
</comment>
<evidence type="ECO:0000259" key="1">
    <source>
        <dbReference type="Pfam" id="PF01636"/>
    </source>
</evidence>
<name>A0ABW4FKQ9_9PSEU</name>
<dbReference type="EMBL" id="JBHUCP010000009">
    <property type="protein sequence ID" value="MFD1530944.1"/>
    <property type="molecule type" value="Genomic_DNA"/>
</dbReference>
<dbReference type="InterPro" id="IPR011009">
    <property type="entry name" value="Kinase-like_dom_sf"/>
</dbReference>
<dbReference type="Proteomes" id="UP001597145">
    <property type="component" value="Unassembled WGS sequence"/>
</dbReference>